<feature type="signal peptide" evidence="1">
    <location>
        <begin position="1"/>
        <end position="23"/>
    </location>
</feature>
<keyword evidence="1" id="KW-0732">Signal</keyword>
<feature type="chain" id="PRO_5039107917" description="Lipoprotein" evidence="1">
    <location>
        <begin position="24"/>
        <end position="261"/>
    </location>
</feature>
<dbReference type="RefSeq" id="WP_130981315.1">
    <property type="nucleotide sequence ID" value="NZ_SISG01000001.1"/>
</dbReference>
<comment type="caution">
    <text evidence="2">The sequence shown here is derived from an EMBL/GenBank/DDBJ whole genome shotgun (WGS) entry which is preliminary data.</text>
</comment>
<dbReference type="AlphaFoldDB" id="A0A4Q9GST6"/>
<accession>A0A4Q9GST6</accession>
<evidence type="ECO:0000256" key="1">
    <source>
        <dbReference type="SAM" id="SignalP"/>
    </source>
</evidence>
<sequence length="261" mass="26774">MRIPLVLLAVAMVLTGCASSPTAEPAPQALAARERVAELASDLSQQNRDDINFVARAATEIIPADLTMIGITSTPAASLGDVFGSLQFLSPAVTDTTVYPAEELGPFCFSVDFTFYGATDTLSGWDGPEGIATIDCPDDAAAVTPPIDETVYPVIAANAFEAASSVLASLGSTLPSEESVAASIAALLEAPEGEFSTAAPPSVEIKDGEVGVAMGDENDCVLLRLADGVVEQLYAAPVLLQPGELGCQGSTALYPDLSSPH</sequence>
<dbReference type="EMBL" id="SISG01000001">
    <property type="protein sequence ID" value="TBN57204.1"/>
    <property type="molecule type" value="Genomic_DNA"/>
</dbReference>
<reference evidence="3" key="1">
    <citation type="submission" date="2019-02" db="EMBL/GenBank/DDBJ databases">
        <title>Glaciihabitans arcticus sp. nov., a psychrotolerant bacterium isolated from polar soil.</title>
        <authorList>
            <person name="Dahal R.H."/>
        </authorList>
    </citation>
    <scope>NUCLEOTIDE SEQUENCE [LARGE SCALE GENOMIC DNA]</scope>
    <source>
        <strain evidence="3">RP-3-7</strain>
    </source>
</reference>
<organism evidence="2 3">
    <name type="scientific">Glaciihabitans arcticus</name>
    <dbReference type="NCBI Taxonomy" id="2668039"/>
    <lineage>
        <taxon>Bacteria</taxon>
        <taxon>Bacillati</taxon>
        <taxon>Actinomycetota</taxon>
        <taxon>Actinomycetes</taxon>
        <taxon>Micrococcales</taxon>
        <taxon>Microbacteriaceae</taxon>
        <taxon>Glaciihabitans</taxon>
    </lineage>
</organism>
<dbReference type="PROSITE" id="PS51257">
    <property type="entry name" value="PROKAR_LIPOPROTEIN"/>
    <property type="match status" value="1"/>
</dbReference>
<keyword evidence="3" id="KW-1185">Reference proteome</keyword>
<evidence type="ECO:0000313" key="3">
    <source>
        <dbReference type="Proteomes" id="UP000294194"/>
    </source>
</evidence>
<evidence type="ECO:0000313" key="2">
    <source>
        <dbReference type="EMBL" id="TBN57204.1"/>
    </source>
</evidence>
<proteinExistence type="predicted"/>
<dbReference type="Proteomes" id="UP000294194">
    <property type="component" value="Unassembled WGS sequence"/>
</dbReference>
<protein>
    <recommendedName>
        <fullName evidence="4">Lipoprotein</fullName>
    </recommendedName>
</protein>
<evidence type="ECO:0008006" key="4">
    <source>
        <dbReference type="Google" id="ProtNLM"/>
    </source>
</evidence>
<name>A0A4Q9GST6_9MICO</name>
<gene>
    <name evidence="2" type="ORF">EYE40_07215</name>
</gene>